<gene>
    <name evidence="13" type="ORF">FSP39_016629</name>
</gene>
<dbReference type="EMBL" id="VSWD01000005">
    <property type="protein sequence ID" value="KAK3103122.1"/>
    <property type="molecule type" value="Genomic_DNA"/>
</dbReference>
<evidence type="ECO:0000313" key="13">
    <source>
        <dbReference type="EMBL" id="KAK3103122.1"/>
    </source>
</evidence>
<comment type="catalytic activity">
    <reaction evidence="1 10">
        <text>S-ubiquitinyl-[E2 ubiquitin-conjugating enzyme]-L-cysteine + [acceptor protein]-L-lysine = [E2 ubiquitin-conjugating enzyme]-L-cysteine + N(6)-ubiquitinyl-[acceptor protein]-L-lysine.</text>
        <dbReference type="EC" id="2.3.2.27"/>
    </reaction>
</comment>
<dbReference type="FunFam" id="2.10.110.30:FF:000002">
    <property type="entry name" value="Putative e3 ubiquitin-protein ligase ubr3"/>
    <property type="match status" value="1"/>
</dbReference>
<dbReference type="SMART" id="SM00396">
    <property type="entry name" value="ZnF_UBR1"/>
    <property type="match status" value="1"/>
</dbReference>
<evidence type="ECO:0000256" key="7">
    <source>
        <dbReference type="ARBA" id="ARBA00022833"/>
    </source>
</evidence>
<feature type="zinc finger region" description="UBR-type" evidence="9">
    <location>
        <begin position="84"/>
        <end position="155"/>
    </location>
</feature>
<dbReference type="GO" id="GO:0008270">
    <property type="term" value="F:zinc ion binding"/>
    <property type="evidence" value="ECO:0007669"/>
    <property type="project" value="UniProtKB-UniRule"/>
</dbReference>
<evidence type="ECO:0000256" key="10">
    <source>
        <dbReference type="RuleBase" id="RU366018"/>
    </source>
</evidence>
<comment type="caution">
    <text evidence="13">The sequence shown here is derived from an EMBL/GenBank/DDBJ whole genome shotgun (WGS) entry which is preliminary data.</text>
</comment>
<keyword evidence="7 10" id="KW-0862">Zinc</keyword>
<reference evidence="13" key="1">
    <citation type="submission" date="2019-08" db="EMBL/GenBank/DDBJ databases">
        <title>The improved chromosome-level genome for the pearl oyster Pinctada fucata martensii using PacBio sequencing and Hi-C.</title>
        <authorList>
            <person name="Zheng Z."/>
        </authorList>
    </citation>
    <scope>NUCLEOTIDE SEQUENCE</scope>
    <source>
        <strain evidence="13">ZZ-2019</strain>
        <tissue evidence="13">Adductor muscle</tissue>
    </source>
</reference>
<dbReference type="CDD" id="cd16483">
    <property type="entry name" value="RING-H2_UBR3"/>
    <property type="match status" value="1"/>
</dbReference>
<dbReference type="GO" id="GO:0000151">
    <property type="term" value="C:ubiquitin ligase complex"/>
    <property type="evidence" value="ECO:0007669"/>
    <property type="project" value="TreeGrafter"/>
</dbReference>
<evidence type="ECO:0000256" key="6">
    <source>
        <dbReference type="ARBA" id="ARBA00022786"/>
    </source>
</evidence>
<comment type="function">
    <text evidence="10">Ubiquitin ligase protein which is a component of the N-end rule pathway. Recognizes and binds to proteins bearing specific N-terminal residues that are destabilizing according to the N-end rule, leading to their ubiquitination and subsequent degradation.</text>
</comment>
<protein>
    <recommendedName>
        <fullName evidence="10">E3 ubiquitin-protein ligase</fullName>
        <ecNumber evidence="10">2.3.2.27</ecNumber>
    </recommendedName>
</protein>
<dbReference type="InterPro" id="IPR055194">
    <property type="entry name" value="UBR1-like_WH"/>
</dbReference>
<dbReference type="Gene3D" id="2.10.110.30">
    <property type="match status" value="1"/>
</dbReference>
<dbReference type="Pfam" id="PF18995">
    <property type="entry name" value="PRT6_C"/>
    <property type="match status" value="1"/>
</dbReference>
<evidence type="ECO:0000256" key="11">
    <source>
        <dbReference type="SAM" id="MobiDB-lite"/>
    </source>
</evidence>
<dbReference type="GO" id="GO:0016567">
    <property type="term" value="P:protein ubiquitination"/>
    <property type="evidence" value="ECO:0007669"/>
    <property type="project" value="UniProtKB-UniRule"/>
</dbReference>
<evidence type="ECO:0000256" key="5">
    <source>
        <dbReference type="ARBA" id="ARBA00022771"/>
    </source>
</evidence>
<dbReference type="Proteomes" id="UP001186944">
    <property type="component" value="Unassembled WGS sequence"/>
</dbReference>
<dbReference type="GO" id="GO:0071596">
    <property type="term" value="P:ubiquitin-dependent protein catabolic process via the N-end rule pathway"/>
    <property type="evidence" value="ECO:0007669"/>
    <property type="project" value="UniProtKB-UniRule"/>
</dbReference>
<dbReference type="InterPro" id="IPR039164">
    <property type="entry name" value="UBR1-like"/>
</dbReference>
<comment type="similarity">
    <text evidence="8 10">Belongs to the E3 ubiquitin-protein ligase UBR1-like family.</text>
</comment>
<evidence type="ECO:0000256" key="4">
    <source>
        <dbReference type="ARBA" id="ARBA00022723"/>
    </source>
</evidence>
<dbReference type="SUPFAM" id="SSF57850">
    <property type="entry name" value="RING/U-box"/>
    <property type="match status" value="1"/>
</dbReference>
<feature type="domain" description="UBR-type" evidence="12">
    <location>
        <begin position="84"/>
        <end position="155"/>
    </location>
</feature>
<feature type="region of interest" description="Disordered" evidence="11">
    <location>
        <begin position="1094"/>
        <end position="1147"/>
    </location>
</feature>
<dbReference type="EC" id="2.3.2.27" evidence="10"/>
<proteinExistence type="inferred from homology"/>
<dbReference type="PANTHER" id="PTHR21497:SF39">
    <property type="entry name" value="E3 UBIQUITIN-PROTEIN LIGASE UBR3"/>
    <property type="match status" value="1"/>
</dbReference>
<dbReference type="PROSITE" id="PS51157">
    <property type="entry name" value="ZF_UBR"/>
    <property type="match status" value="1"/>
</dbReference>
<keyword evidence="3 10" id="KW-0808">Transferase</keyword>
<accession>A0AA88YKN5</accession>
<feature type="compositionally biased region" description="Basic and acidic residues" evidence="11">
    <location>
        <begin position="1096"/>
        <end position="1118"/>
    </location>
</feature>
<comment type="pathway">
    <text evidence="2 10">Protein modification; protein ubiquitination.</text>
</comment>
<evidence type="ECO:0000256" key="2">
    <source>
        <dbReference type="ARBA" id="ARBA00004906"/>
    </source>
</evidence>
<keyword evidence="14" id="KW-1185">Reference proteome</keyword>
<dbReference type="InterPro" id="IPR044046">
    <property type="entry name" value="E3_ligase_UBR-like_C"/>
</dbReference>
<dbReference type="PANTHER" id="PTHR21497">
    <property type="entry name" value="UBIQUITIN LIGASE E3 ALPHA-RELATED"/>
    <property type="match status" value="1"/>
</dbReference>
<dbReference type="CDD" id="cd19673">
    <property type="entry name" value="UBR-box_UBR3"/>
    <property type="match status" value="1"/>
</dbReference>
<dbReference type="GO" id="GO:0061630">
    <property type="term" value="F:ubiquitin protein ligase activity"/>
    <property type="evidence" value="ECO:0007669"/>
    <property type="project" value="UniProtKB-UniRule"/>
</dbReference>
<sequence>MAAPSEVTALLKRGKRSVASYFKAEWSRKSGSHKSFKEFMDYLFDPRRKSIDDVETIDWCRWLIAGGSTYDEYSKTVRSFDNAVTCGLVWTANFVAYRCRTCGISPCMSLCSDCFQGGNHEGHDFNMFRSQAGGACDCGDVSVMNKAGFCSRHGPDRQCCHLAPPTDLLTVAEAMMPRILLRLLHHFRDSTKSTVYRDTFSLAMDDAEHFLTFLHSLSDMGAAMRKVIGLALTDQMSYKFLTEVEEMPDFSNSYFVESQKNYLIERKNMAIPKKDDDHKDIEGLSQNLVHDCLLDELVFWMVKYEFPEKVVTLLLSLLPDDHYKEAFTKAFVKHYSRISLVLVNGLKRTLIANRVVHISVQLFSNEVLALQMVEKYDLLYTLIVSLNDMVEGALTESSLQDYQANLHMVVDCSKEMMKEHCYWPIVSDLINLLSHKRIAHIFLSDPKLVDMWLDLLSYFQGMNVNHRELSQHVEFESETYYAAFSAELEIASSPMWSLISHCRSKDHSGNSMIMIKVCLEALQDWFHVSSPLRRTPGVPNPYQLSFHLPLHRYLATFVAQSIQYQNLKLEDFNFNENTLKALLMHPLRIQVSIAEIYCSMWVRNGLQIKGQAMTYIQCHFCYSMVDADLFLMQVCACLLDPDYFVKNVIDSFHVSNWLSFSPETTRSSFKLETEQELAMLDATLSFFSTLLGIRTYLGINDKDLTRLEMSTILCIADRQHSQLMDMMPERSGMTGHGKELFEPTLAEIADYKEPNLEVSGGLQQGTYVPKGFLWETEYDPVHTNLRALYRKDFQSSVDRYTEHVRQSGKYSGKTPPWPPFRTPKEINGTFKSLYKILHCKTMHAFLFTILHKALKDSSIPESVLYLTIHLLDLALSLPPPNTSSTVKSFSGSVPDKDYTEWFSGSCVLQNVREQIKDVLVPVTVAGDFSDLSTTQESSFEEIFQMAPSALLASGGPITAAHSGHLPSVVPVPAAIHVDSDPCPLVPIHPVSSSSAKHDTSLPKYESKGVSTDQAQRLCVPVNDSIISALIKLHSKLSKKTGSYVPLSMCKRQTSDSVIGDGPFFVAKVLDKMSRLSTDCAKSIEESYRILVPKDASSGKKRDTAKEEDRRRKARERQQKLMNKFASQQKAFMEQNPDTEPLDDEEASCSSSASESFTSFNTEQEYDCVICGKTSTSAADKTIGLVVLLQATSVLGHRLQTEEPISLPMSKDAPSVSPTTCASVQKNRLNSFFNHFEESSSQMAVNIGWEGGVSVQTCGHYLHLDCHRSYLTSLRTQDLSQNLAVNKGEYWCPLCRQLANAVLPIVPAESRYTIAKPVSKDPKQMVLDIAELMVNRPITCRSRWVTKAMGDVMEDLSNTTYSAYKSFSSSQCSEGIHLFVCSVARTNLELEILQRGCKLTPDTSVTRKNCFVPLMHVLSMHSKIFTTKPYTNLWSHMTGISCDKEDTSGGSVSLYQKEVPLLLKDTTAILIQMILTLPETFEIEHYQCLIRVLYNVTYIQALASTSCKFTPDEREAWRTKGRHNAVSTMEGMLSHVITRLGLSHLYEDMDMDKDIPAICQSVWSPHSVDMAVQESLAPFLRVASLIKYHVFSKELPSIKPGVTEFQHLCSYLELSPFPASDISHLTSASCVKWVTDEPLTIARAWCTDLANFANSHASDAKTLLLINPTWYIPKLIDLPHQYYRLFQVYNSKQCSVCGGVPKDPALCLVCAQYLCFRQQCCLQQNVNECVQHSIQCGAGTGMYLLVNSSIVVVVRGPRATLWGSVYLDEHGEEDRDLKRGKPLYLSKQRYNLLYQQWISHSFDRSCKRWIWHQNRL</sequence>
<evidence type="ECO:0000256" key="3">
    <source>
        <dbReference type="ARBA" id="ARBA00022679"/>
    </source>
</evidence>
<dbReference type="GO" id="GO:0005737">
    <property type="term" value="C:cytoplasm"/>
    <property type="evidence" value="ECO:0007669"/>
    <property type="project" value="TreeGrafter"/>
</dbReference>
<evidence type="ECO:0000259" key="12">
    <source>
        <dbReference type="PROSITE" id="PS51157"/>
    </source>
</evidence>
<evidence type="ECO:0000256" key="1">
    <source>
        <dbReference type="ARBA" id="ARBA00000900"/>
    </source>
</evidence>
<evidence type="ECO:0000256" key="8">
    <source>
        <dbReference type="ARBA" id="ARBA00046341"/>
    </source>
</evidence>
<organism evidence="13 14">
    <name type="scientific">Pinctada imbricata</name>
    <name type="common">Atlantic pearl-oyster</name>
    <name type="synonym">Pinctada martensii</name>
    <dbReference type="NCBI Taxonomy" id="66713"/>
    <lineage>
        <taxon>Eukaryota</taxon>
        <taxon>Metazoa</taxon>
        <taxon>Spiralia</taxon>
        <taxon>Lophotrochozoa</taxon>
        <taxon>Mollusca</taxon>
        <taxon>Bivalvia</taxon>
        <taxon>Autobranchia</taxon>
        <taxon>Pteriomorphia</taxon>
        <taxon>Pterioida</taxon>
        <taxon>Pterioidea</taxon>
        <taxon>Pteriidae</taxon>
        <taxon>Pinctada</taxon>
    </lineage>
</organism>
<keyword evidence="6 10" id="KW-0833">Ubl conjugation pathway</keyword>
<keyword evidence="5 10" id="KW-0863">Zinc-finger</keyword>
<dbReference type="Pfam" id="PF02207">
    <property type="entry name" value="zf-UBR"/>
    <property type="match status" value="1"/>
</dbReference>
<dbReference type="Pfam" id="PF22960">
    <property type="entry name" value="WHD_UBR1"/>
    <property type="match status" value="1"/>
</dbReference>
<name>A0AA88YKN5_PINIB</name>
<dbReference type="InterPro" id="IPR003126">
    <property type="entry name" value="Znf_UBR"/>
</dbReference>
<evidence type="ECO:0000256" key="9">
    <source>
        <dbReference type="PROSITE-ProRule" id="PRU00508"/>
    </source>
</evidence>
<keyword evidence="4 10" id="KW-0479">Metal-binding</keyword>
<evidence type="ECO:0000313" key="14">
    <source>
        <dbReference type="Proteomes" id="UP001186944"/>
    </source>
</evidence>